<keyword evidence="1" id="KW-1133">Transmembrane helix</keyword>
<gene>
    <name evidence="3" type="ORF">H2200_007790</name>
</gene>
<keyword evidence="1" id="KW-0812">Transmembrane</keyword>
<feature type="transmembrane region" description="Helical" evidence="1">
    <location>
        <begin position="169"/>
        <end position="187"/>
    </location>
</feature>
<feature type="chain" id="PRO_5041335772" description="Infection structure specific protein" evidence="2">
    <location>
        <begin position="19"/>
        <end position="188"/>
    </location>
</feature>
<evidence type="ECO:0000313" key="4">
    <source>
        <dbReference type="Proteomes" id="UP001172673"/>
    </source>
</evidence>
<evidence type="ECO:0000256" key="2">
    <source>
        <dbReference type="SAM" id="SignalP"/>
    </source>
</evidence>
<accession>A0AA38X6F4</accession>
<evidence type="ECO:0000256" key="1">
    <source>
        <dbReference type="SAM" id="Phobius"/>
    </source>
</evidence>
<sequence>MFHNILKFGALALPVALAATNPSSACPGKQQELLSSASEWPKPTGGVSSWMSSYHTSHRSAFSDCEDFTNGMPSSLSSPYQDWVTSVSEWSASFESMVSVASSTCLALVAPVVVAIPRCPNDAAAIATSKSSGSSATSASAGSIAPSVSSPSSASSSSGTTSLNRDSHLLVWAAIACSTVVGLLMIAL</sequence>
<reference evidence="3" key="1">
    <citation type="submission" date="2022-10" db="EMBL/GenBank/DDBJ databases">
        <title>Culturing micro-colonial fungi from biological soil crusts in the Mojave desert and describing Neophaeococcomyces mojavensis, and introducing the new genera and species Taxawa tesnikishii.</title>
        <authorList>
            <person name="Kurbessoian T."/>
            <person name="Stajich J.E."/>
        </authorList>
    </citation>
    <scope>NUCLEOTIDE SEQUENCE</scope>
    <source>
        <strain evidence="3">TK_41</strain>
    </source>
</reference>
<dbReference type="AlphaFoldDB" id="A0AA38X6F4"/>
<name>A0AA38X6F4_9EURO</name>
<protein>
    <recommendedName>
        <fullName evidence="5">Infection structure specific protein</fullName>
    </recommendedName>
</protein>
<keyword evidence="1" id="KW-0472">Membrane</keyword>
<evidence type="ECO:0000313" key="3">
    <source>
        <dbReference type="EMBL" id="KAJ9607712.1"/>
    </source>
</evidence>
<dbReference type="EMBL" id="JAPDRK010000011">
    <property type="protein sequence ID" value="KAJ9607712.1"/>
    <property type="molecule type" value="Genomic_DNA"/>
</dbReference>
<organism evidence="3 4">
    <name type="scientific">Cladophialophora chaetospira</name>
    <dbReference type="NCBI Taxonomy" id="386627"/>
    <lineage>
        <taxon>Eukaryota</taxon>
        <taxon>Fungi</taxon>
        <taxon>Dikarya</taxon>
        <taxon>Ascomycota</taxon>
        <taxon>Pezizomycotina</taxon>
        <taxon>Eurotiomycetes</taxon>
        <taxon>Chaetothyriomycetidae</taxon>
        <taxon>Chaetothyriales</taxon>
        <taxon>Herpotrichiellaceae</taxon>
        <taxon>Cladophialophora</taxon>
    </lineage>
</organism>
<proteinExistence type="predicted"/>
<keyword evidence="4" id="KW-1185">Reference proteome</keyword>
<feature type="signal peptide" evidence="2">
    <location>
        <begin position="1"/>
        <end position="18"/>
    </location>
</feature>
<comment type="caution">
    <text evidence="3">The sequence shown here is derived from an EMBL/GenBank/DDBJ whole genome shotgun (WGS) entry which is preliminary data.</text>
</comment>
<keyword evidence="2" id="KW-0732">Signal</keyword>
<dbReference type="Proteomes" id="UP001172673">
    <property type="component" value="Unassembled WGS sequence"/>
</dbReference>
<evidence type="ECO:0008006" key="5">
    <source>
        <dbReference type="Google" id="ProtNLM"/>
    </source>
</evidence>